<feature type="compositionally biased region" description="Basic and acidic residues" evidence="5">
    <location>
        <begin position="26"/>
        <end position="36"/>
    </location>
</feature>
<name>A0A0F4Z2V7_RASE3</name>
<feature type="domain" description="Xylanolytic transcriptional activator regulatory" evidence="6">
    <location>
        <begin position="274"/>
        <end position="350"/>
    </location>
</feature>
<sequence length="754" mass="84192">MDSSHAQLLERINALEAQLCSLSRGSQDRNASENREAGNNIPTGIRNPRKSQIEGPAQQNLEDGQIGRTIEDEITVDELATATFDDEPQNNVGFFGPSSNHSLFRFFSRLFAQMTRLYAPTQSPDWKDWVLNQQQRKDSPSSTRGLKPAQSEQNIVGEDIYSLPAKQEAVILIDRFFATTATVFPWINKSALLSQYHQARGQRPPRFHRASLALLNIIWAHASNSSHAARAERFYQRASALLDSKTLRGSSVELVQTLLLMVIYQQNHQRSVTSWTIHSLTVKAALQIGLHSPVAIDDVGQEESALRRRLWFAVFNNDRMLSMTLGRPRLLPQHLVRIENTETPSQTAQARGTAVGVLDSSAYIMSFTSSCHILGSVIELLYDDNVEGPHLSDVYKLVSNRLQLSCQLEEWRQSITSFGGLVSPSELSPDPPIMHDSTLRLRILLTIQYYRIAMLINYPIIAALLDHCVKKTNNEPASEFLREAATPVVKNDLLAAKELCRILHTVTKPAALFLDPTTDWWTCNYTSLTVSLHLFGILLTCLLLNGSPPDIDVADVRSSLDLSLETLRMLESTSLMSQKSRRCLARLVDAFDKLSVQYSDANNKNCMTKNTKQVSASLLGLQEGVSNPPSQFANFTAIPGPIKIHNVTTAAQWASGLESPNQMFRVMFSHHTVKPVADVLYSLYQDWKNAVDQIADVEGLYPTFVTNILPRGAARVGKTNGVGNVWDLDDNQAWILWQFSTGWALAQDDLRVEA</sequence>
<dbReference type="Proteomes" id="UP000053958">
    <property type="component" value="Unassembled WGS sequence"/>
</dbReference>
<evidence type="ECO:0000256" key="2">
    <source>
        <dbReference type="ARBA" id="ARBA00023125"/>
    </source>
</evidence>
<dbReference type="GO" id="GO:0005634">
    <property type="term" value="C:nucleus"/>
    <property type="evidence" value="ECO:0007669"/>
    <property type="project" value="TreeGrafter"/>
</dbReference>
<dbReference type="OrthoDB" id="3364175at2759"/>
<dbReference type="Pfam" id="PF04082">
    <property type="entry name" value="Fungal_trans"/>
    <property type="match status" value="1"/>
</dbReference>
<dbReference type="GO" id="GO:0000981">
    <property type="term" value="F:DNA-binding transcription factor activity, RNA polymerase II-specific"/>
    <property type="evidence" value="ECO:0007669"/>
    <property type="project" value="TreeGrafter"/>
</dbReference>
<evidence type="ECO:0000259" key="6">
    <source>
        <dbReference type="SMART" id="SM00906"/>
    </source>
</evidence>
<evidence type="ECO:0000313" key="8">
    <source>
        <dbReference type="Proteomes" id="UP000053958"/>
    </source>
</evidence>
<evidence type="ECO:0000256" key="3">
    <source>
        <dbReference type="ARBA" id="ARBA00023163"/>
    </source>
</evidence>
<dbReference type="GeneID" id="25313461"/>
<dbReference type="GO" id="GO:0000435">
    <property type="term" value="P:positive regulation of transcription from RNA polymerase II promoter by galactose"/>
    <property type="evidence" value="ECO:0007669"/>
    <property type="project" value="TreeGrafter"/>
</dbReference>
<evidence type="ECO:0000313" key="7">
    <source>
        <dbReference type="EMBL" id="KKA24842.1"/>
    </source>
</evidence>
<dbReference type="PANTHER" id="PTHR47424:SF3">
    <property type="entry name" value="REGULATORY PROTEIN GAL4"/>
    <property type="match status" value="1"/>
</dbReference>
<evidence type="ECO:0000256" key="1">
    <source>
        <dbReference type="ARBA" id="ARBA00023015"/>
    </source>
</evidence>
<comment type="caution">
    <text evidence="7">The sequence shown here is derived from an EMBL/GenBank/DDBJ whole genome shotgun (WGS) entry which is preliminary data.</text>
</comment>
<gene>
    <name evidence="7" type="ORF">T310_1110</name>
</gene>
<accession>A0A0F4Z2V7</accession>
<dbReference type="SMART" id="SM00906">
    <property type="entry name" value="Fungal_trans"/>
    <property type="match status" value="1"/>
</dbReference>
<dbReference type="InterPro" id="IPR007219">
    <property type="entry name" value="XnlR_reg_dom"/>
</dbReference>
<dbReference type="RefSeq" id="XP_013331454.1">
    <property type="nucleotide sequence ID" value="XM_013476000.1"/>
</dbReference>
<organism evidence="7 8">
    <name type="scientific">Rasamsonia emersonii (strain ATCC 16479 / CBS 393.64 / IMI 116815)</name>
    <dbReference type="NCBI Taxonomy" id="1408163"/>
    <lineage>
        <taxon>Eukaryota</taxon>
        <taxon>Fungi</taxon>
        <taxon>Dikarya</taxon>
        <taxon>Ascomycota</taxon>
        <taxon>Pezizomycotina</taxon>
        <taxon>Eurotiomycetes</taxon>
        <taxon>Eurotiomycetidae</taxon>
        <taxon>Eurotiales</taxon>
        <taxon>Trichocomaceae</taxon>
        <taxon>Rasamsonia</taxon>
    </lineage>
</organism>
<evidence type="ECO:0000256" key="5">
    <source>
        <dbReference type="SAM" id="MobiDB-lite"/>
    </source>
</evidence>
<dbReference type="GO" id="GO:0000978">
    <property type="term" value="F:RNA polymerase II cis-regulatory region sequence-specific DNA binding"/>
    <property type="evidence" value="ECO:0007669"/>
    <property type="project" value="TreeGrafter"/>
</dbReference>
<dbReference type="GO" id="GO:0006351">
    <property type="term" value="P:DNA-templated transcription"/>
    <property type="evidence" value="ECO:0007669"/>
    <property type="project" value="InterPro"/>
</dbReference>
<dbReference type="EMBL" id="LASV01000046">
    <property type="protein sequence ID" value="KKA24842.1"/>
    <property type="molecule type" value="Genomic_DNA"/>
</dbReference>
<evidence type="ECO:0000256" key="4">
    <source>
        <dbReference type="ARBA" id="ARBA00023242"/>
    </source>
</evidence>
<proteinExistence type="predicted"/>
<keyword evidence="8" id="KW-1185">Reference proteome</keyword>
<keyword evidence="2" id="KW-0238">DNA-binding</keyword>
<dbReference type="GO" id="GO:0008270">
    <property type="term" value="F:zinc ion binding"/>
    <property type="evidence" value="ECO:0007669"/>
    <property type="project" value="InterPro"/>
</dbReference>
<reference evidence="7 8" key="1">
    <citation type="submission" date="2015-04" db="EMBL/GenBank/DDBJ databases">
        <authorList>
            <person name="Heijne W.H."/>
            <person name="Fedorova N.D."/>
            <person name="Nierman W.C."/>
            <person name="Vollebregt A.W."/>
            <person name="Zhao Z."/>
            <person name="Wu L."/>
            <person name="Kumar M."/>
            <person name="Stam H."/>
            <person name="van den Berg M.A."/>
            <person name="Pel H.J."/>
        </authorList>
    </citation>
    <scope>NUCLEOTIDE SEQUENCE [LARGE SCALE GENOMIC DNA]</scope>
    <source>
        <strain evidence="7 8">CBS 393.64</strain>
    </source>
</reference>
<dbReference type="CDD" id="cd12148">
    <property type="entry name" value="fungal_TF_MHR"/>
    <property type="match status" value="1"/>
</dbReference>
<dbReference type="InterPro" id="IPR051127">
    <property type="entry name" value="Fungal_SecMet_Regulators"/>
</dbReference>
<keyword evidence="4" id="KW-0539">Nucleus</keyword>
<keyword evidence="3" id="KW-0804">Transcription</keyword>
<dbReference type="PANTHER" id="PTHR47424">
    <property type="entry name" value="REGULATORY PROTEIN GAL4"/>
    <property type="match status" value="1"/>
</dbReference>
<protein>
    <submittedName>
        <fullName evidence="7">Regulator protein Gal4</fullName>
    </submittedName>
</protein>
<dbReference type="AlphaFoldDB" id="A0A0F4Z2V7"/>
<feature type="region of interest" description="Disordered" evidence="5">
    <location>
        <begin position="23"/>
        <end position="67"/>
    </location>
</feature>
<keyword evidence="1" id="KW-0805">Transcription regulation</keyword>